<dbReference type="PROSITE" id="PS00636">
    <property type="entry name" value="DNAJ_1"/>
    <property type="match status" value="1"/>
</dbReference>
<dbReference type="STRING" id="2094558.A0A314YQI3"/>
<protein>
    <submittedName>
        <fullName evidence="3">Chaperone protein dnaJ 72</fullName>
    </submittedName>
</protein>
<sequence>MDHYKVLGLPRSASKEEIKEAFRKLAVKLHPDKHSHSPKAVRESTTLRFKQVSEAYQVLIDDRKRADYNFQSSRSHNYNASTSNYGHGYGYSATNYGGKYRRASSGGSGASSAFENVLRYVTTRAFLLNLSVAGAFLGGMVVVNRGWDALWKMHNAEKSFEETMRSLKDPKYVKRSRRRWPLNLVCLLIISMETVLFLVMLWFWKSEETKSDGIFSGFSCNMRGWVCNKLAGCCGDWKCGASDCWKCGDGRIVGKAIVLAESTIGQVPSDELTKEAVS</sequence>
<dbReference type="AlphaFoldDB" id="A0A314YQI3"/>
<dbReference type="CDD" id="cd06257">
    <property type="entry name" value="DnaJ"/>
    <property type="match status" value="1"/>
</dbReference>
<dbReference type="Proteomes" id="UP000250321">
    <property type="component" value="Unassembled WGS sequence"/>
</dbReference>
<dbReference type="PRINTS" id="PR00625">
    <property type="entry name" value="JDOMAIN"/>
</dbReference>
<keyword evidence="1" id="KW-0812">Transmembrane</keyword>
<reference evidence="3 4" key="1">
    <citation type="submission" date="2018-02" db="EMBL/GenBank/DDBJ databases">
        <title>Draft genome of wild Prunus yedoensis var. nudiflora.</title>
        <authorList>
            <person name="Baek S."/>
            <person name="Kim J.-H."/>
            <person name="Choi K."/>
            <person name="Kim G.-B."/>
            <person name="Cho A."/>
            <person name="Jang H."/>
            <person name="Shin C.-H."/>
            <person name="Yu H.-J."/>
            <person name="Mun J.-H."/>
        </authorList>
    </citation>
    <scope>NUCLEOTIDE SEQUENCE [LARGE SCALE GENOMIC DNA]</scope>
    <source>
        <strain evidence="4">cv. Jeju island</strain>
        <tissue evidence="3">Leaf</tissue>
    </source>
</reference>
<feature type="transmembrane region" description="Helical" evidence="1">
    <location>
        <begin position="125"/>
        <end position="143"/>
    </location>
</feature>
<dbReference type="EMBL" id="PJQY01000486">
    <property type="protein sequence ID" value="PQQ10695.1"/>
    <property type="molecule type" value="Genomic_DNA"/>
</dbReference>
<dbReference type="SUPFAM" id="SSF46565">
    <property type="entry name" value="Chaperone J-domain"/>
    <property type="match status" value="1"/>
</dbReference>
<dbReference type="PROSITE" id="PS50076">
    <property type="entry name" value="DNAJ_2"/>
    <property type="match status" value="1"/>
</dbReference>
<dbReference type="InterPro" id="IPR001623">
    <property type="entry name" value="DnaJ_domain"/>
</dbReference>
<dbReference type="PANTHER" id="PTHR24074">
    <property type="entry name" value="CO-CHAPERONE PROTEIN DJLA"/>
    <property type="match status" value="1"/>
</dbReference>
<dbReference type="InterPro" id="IPR036869">
    <property type="entry name" value="J_dom_sf"/>
</dbReference>
<dbReference type="InterPro" id="IPR050817">
    <property type="entry name" value="DjlA_DnaK_co-chaperone"/>
</dbReference>
<keyword evidence="1" id="KW-1133">Transmembrane helix</keyword>
<organism evidence="3 4">
    <name type="scientific">Prunus yedoensis var. nudiflora</name>
    <dbReference type="NCBI Taxonomy" id="2094558"/>
    <lineage>
        <taxon>Eukaryota</taxon>
        <taxon>Viridiplantae</taxon>
        <taxon>Streptophyta</taxon>
        <taxon>Embryophyta</taxon>
        <taxon>Tracheophyta</taxon>
        <taxon>Spermatophyta</taxon>
        <taxon>Magnoliopsida</taxon>
        <taxon>eudicotyledons</taxon>
        <taxon>Gunneridae</taxon>
        <taxon>Pentapetalae</taxon>
        <taxon>rosids</taxon>
        <taxon>fabids</taxon>
        <taxon>Rosales</taxon>
        <taxon>Rosaceae</taxon>
        <taxon>Amygdaloideae</taxon>
        <taxon>Amygdaleae</taxon>
        <taxon>Prunus</taxon>
    </lineage>
</organism>
<accession>A0A314YQI3</accession>
<dbReference type="SMART" id="SM00271">
    <property type="entry name" value="DnaJ"/>
    <property type="match status" value="1"/>
</dbReference>
<dbReference type="InterPro" id="IPR018253">
    <property type="entry name" value="DnaJ_domain_CS"/>
</dbReference>
<dbReference type="Gene3D" id="1.10.287.110">
    <property type="entry name" value="DnaJ domain"/>
    <property type="match status" value="1"/>
</dbReference>
<name>A0A314YQI3_PRUYE</name>
<comment type="caution">
    <text evidence="3">The sequence shown here is derived from an EMBL/GenBank/DDBJ whole genome shotgun (WGS) entry which is preliminary data.</text>
</comment>
<gene>
    <name evidence="3" type="ORF">Pyn_18981</name>
</gene>
<evidence type="ECO:0000256" key="1">
    <source>
        <dbReference type="SAM" id="Phobius"/>
    </source>
</evidence>
<evidence type="ECO:0000259" key="2">
    <source>
        <dbReference type="PROSITE" id="PS50076"/>
    </source>
</evidence>
<evidence type="ECO:0000313" key="4">
    <source>
        <dbReference type="Proteomes" id="UP000250321"/>
    </source>
</evidence>
<keyword evidence="1" id="KW-0472">Membrane</keyword>
<dbReference type="Pfam" id="PF00226">
    <property type="entry name" value="DnaJ"/>
    <property type="match status" value="1"/>
</dbReference>
<keyword evidence="4" id="KW-1185">Reference proteome</keyword>
<feature type="domain" description="J" evidence="2">
    <location>
        <begin position="2"/>
        <end position="72"/>
    </location>
</feature>
<evidence type="ECO:0000313" key="3">
    <source>
        <dbReference type="EMBL" id="PQQ10695.1"/>
    </source>
</evidence>
<proteinExistence type="predicted"/>
<feature type="transmembrane region" description="Helical" evidence="1">
    <location>
        <begin position="180"/>
        <end position="204"/>
    </location>
</feature>
<dbReference type="OrthoDB" id="442087at2759"/>